<reference evidence="2" key="1">
    <citation type="journal article" date="2022" name="Mol. Ecol. Resour.">
        <title>The genomes of chicory, endive, great burdock and yacon provide insights into Asteraceae palaeo-polyploidization history and plant inulin production.</title>
        <authorList>
            <person name="Fan W."/>
            <person name="Wang S."/>
            <person name="Wang H."/>
            <person name="Wang A."/>
            <person name="Jiang F."/>
            <person name="Liu H."/>
            <person name="Zhao H."/>
            <person name="Xu D."/>
            <person name="Zhang Y."/>
        </authorList>
    </citation>
    <scope>NUCLEOTIDE SEQUENCE [LARGE SCALE GENOMIC DNA]</scope>
    <source>
        <strain evidence="2">cv. Punajuju</strain>
    </source>
</reference>
<keyword evidence="2" id="KW-1185">Reference proteome</keyword>
<name>A0ACB9CUA3_CICIN</name>
<proteinExistence type="predicted"/>
<evidence type="ECO:0000313" key="2">
    <source>
        <dbReference type="Proteomes" id="UP001055811"/>
    </source>
</evidence>
<comment type="caution">
    <text evidence="1">The sequence shown here is derived from an EMBL/GenBank/DDBJ whole genome shotgun (WGS) entry which is preliminary data.</text>
</comment>
<evidence type="ECO:0000313" key="1">
    <source>
        <dbReference type="EMBL" id="KAI3737733.1"/>
    </source>
</evidence>
<organism evidence="1 2">
    <name type="scientific">Cichorium intybus</name>
    <name type="common">Chicory</name>
    <dbReference type="NCBI Taxonomy" id="13427"/>
    <lineage>
        <taxon>Eukaryota</taxon>
        <taxon>Viridiplantae</taxon>
        <taxon>Streptophyta</taxon>
        <taxon>Embryophyta</taxon>
        <taxon>Tracheophyta</taxon>
        <taxon>Spermatophyta</taxon>
        <taxon>Magnoliopsida</taxon>
        <taxon>eudicotyledons</taxon>
        <taxon>Gunneridae</taxon>
        <taxon>Pentapetalae</taxon>
        <taxon>asterids</taxon>
        <taxon>campanulids</taxon>
        <taxon>Asterales</taxon>
        <taxon>Asteraceae</taxon>
        <taxon>Cichorioideae</taxon>
        <taxon>Cichorieae</taxon>
        <taxon>Cichoriinae</taxon>
        <taxon>Cichorium</taxon>
    </lineage>
</organism>
<reference evidence="1 2" key="2">
    <citation type="journal article" date="2022" name="Mol. Ecol. Resour.">
        <title>The genomes of chicory, endive, great burdock and yacon provide insights into Asteraceae paleo-polyploidization history and plant inulin production.</title>
        <authorList>
            <person name="Fan W."/>
            <person name="Wang S."/>
            <person name="Wang H."/>
            <person name="Wang A."/>
            <person name="Jiang F."/>
            <person name="Liu H."/>
            <person name="Zhao H."/>
            <person name="Xu D."/>
            <person name="Zhang Y."/>
        </authorList>
    </citation>
    <scope>NUCLEOTIDE SEQUENCE [LARGE SCALE GENOMIC DNA]</scope>
    <source>
        <strain evidence="2">cv. Punajuju</strain>
        <tissue evidence="1">Leaves</tissue>
    </source>
</reference>
<accession>A0ACB9CUA3</accession>
<dbReference type="Proteomes" id="UP001055811">
    <property type="component" value="Linkage Group LG05"/>
</dbReference>
<sequence length="351" mass="40505">MAITPKRMGVLYIRPAFFIFPILLMFRLMYFVWLYPLFFCFKKIISLQSSNGFINRLPITSADAILSMYFRYCGLSRSTFHLHNKQTTMYIWASKNISSNKPNLVVIHGFGANSKWQFILQISQLTRDFNVYMPDLIFFGDSYSSISDRSVKFQAECVCDGLKQMGLEKFSVYAISYGGFVGYRMAEVHEDMVEKLVIVSSAIVYTEDRKLEHIKKIGRNVLDLLVPKTPEDFRMLCQLTIQKIDLGKWIPDFFLWGLIAFENCKNEKEELILELLNENPEVVHYPVLTQETLLIWGDKDGVFPIDFGHQLHRHLGGKSKLEIIRNVGHAANFEAPFSLNQLITSFVKASS</sequence>
<gene>
    <name evidence="1" type="ORF">L2E82_27745</name>
</gene>
<dbReference type="EMBL" id="CM042013">
    <property type="protein sequence ID" value="KAI3737733.1"/>
    <property type="molecule type" value="Genomic_DNA"/>
</dbReference>
<protein>
    <submittedName>
        <fullName evidence="1">Uncharacterized protein</fullName>
    </submittedName>
</protein>